<gene>
    <name evidence="2" type="ORF">ACFQ4M_06785</name>
</gene>
<dbReference type="SUPFAM" id="SSF109604">
    <property type="entry name" value="HD-domain/PDEase-like"/>
    <property type="match status" value="1"/>
</dbReference>
<comment type="caution">
    <text evidence="2">The sequence shown here is derived from an EMBL/GenBank/DDBJ whole genome shotgun (WGS) entry which is preliminary data.</text>
</comment>
<keyword evidence="3" id="KW-1185">Reference proteome</keyword>
<name>A0ABW3WBJ4_9RHOO</name>
<accession>A0ABW3WBJ4</accession>
<evidence type="ECO:0000313" key="3">
    <source>
        <dbReference type="Proteomes" id="UP001597158"/>
    </source>
</evidence>
<evidence type="ECO:0000313" key="2">
    <source>
        <dbReference type="EMBL" id="MFD1263286.1"/>
    </source>
</evidence>
<reference evidence="3" key="1">
    <citation type="journal article" date="2019" name="Int. J. Syst. Evol. Microbiol.">
        <title>The Global Catalogue of Microorganisms (GCM) 10K type strain sequencing project: providing services to taxonomists for standard genome sequencing and annotation.</title>
        <authorList>
            <consortium name="The Broad Institute Genomics Platform"/>
            <consortium name="The Broad Institute Genome Sequencing Center for Infectious Disease"/>
            <person name="Wu L."/>
            <person name="Ma J."/>
        </authorList>
    </citation>
    <scope>NUCLEOTIDE SEQUENCE [LARGE SCALE GENOMIC DNA]</scope>
    <source>
        <strain evidence="3">CCUG 48884</strain>
    </source>
</reference>
<feature type="chain" id="PRO_5047383583" evidence="1">
    <location>
        <begin position="22"/>
        <end position="76"/>
    </location>
</feature>
<dbReference type="RefSeq" id="WP_002930977.1">
    <property type="nucleotide sequence ID" value="NZ_JARQZE010000007.1"/>
</dbReference>
<dbReference type="Gene3D" id="1.10.3210.10">
    <property type="entry name" value="Hypothetical protein af1432"/>
    <property type="match status" value="1"/>
</dbReference>
<protein>
    <submittedName>
        <fullName evidence="2">HD domain-containing protein</fullName>
    </submittedName>
</protein>
<sequence>MTFDVALALAFALAMASQAAAGQIRKGAENSVEVALRLTLTHPVTVVTLVQRFGGTEDQVVAALMHNVLKDGAGVV</sequence>
<dbReference type="Proteomes" id="UP001597158">
    <property type="component" value="Unassembled WGS sequence"/>
</dbReference>
<organism evidence="2 3">
    <name type="scientific">Thauera mechernichensis</name>
    <dbReference type="NCBI Taxonomy" id="82788"/>
    <lineage>
        <taxon>Bacteria</taxon>
        <taxon>Pseudomonadati</taxon>
        <taxon>Pseudomonadota</taxon>
        <taxon>Betaproteobacteria</taxon>
        <taxon>Rhodocyclales</taxon>
        <taxon>Zoogloeaceae</taxon>
        <taxon>Thauera</taxon>
    </lineage>
</organism>
<keyword evidence="1" id="KW-0732">Signal</keyword>
<evidence type="ECO:0000256" key="1">
    <source>
        <dbReference type="SAM" id="SignalP"/>
    </source>
</evidence>
<dbReference type="EMBL" id="JBHTMC010000013">
    <property type="protein sequence ID" value="MFD1263286.1"/>
    <property type="molecule type" value="Genomic_DNA"/>
</dbReference>
<proteinExistence type="predicted"/>
<feature type="signal peptide" evidence="1">
    <location>
        <begin position="1"/>
        <end position="21"/>
    </location>
</feature>